<name>A0A200RCP6_MACCD</name>
<sequence>MFSSEPSNACLTCISNLVLYSLNAIIPAGFWMIVLAYLFAFLDSRSGVSVDKWRIDGVD</sequence>
<dbReference type="AlphaFoldDB" id="A0A200RCP6"/>
<evidence type="ECO:0000313" key="3">
    <source>
        <dbReference type="Proteomes" id="UP000195402"/>
    </source>
</evidence>
<keyword evidence="1" id="KW-0812">Transmembrane</keyword>
<evidence type="ECO:0000313" key="2">
    <source>
        <dbReference type="EMBL" id="OVA20453.1"/>
    </source>
</evidence>
<keyword evidence="3" id="KW-1185">Reference proteome</keyword>
<reference evidence="2 3" key="1">
    <citation type="journal article" date="2017" name="Mol. Plant">
        <title>The Genome of Medicinal Plant Macleaya cordata Provides New Insights into Benzylisoquinoline Alkaloids Metabolism.</title>
        <authorList>
            <person name="Liu X."/>
            <person name="Liu Y."/>
            <person name="Huang P."/>
            <person name="Ma Y."/>
            <person name="Qing Z."/>
            <person name="Tang Q."/>
            <person name="Cao H."/>
            <person name="Cheng P."/>
            <person name="Zheng Y."/>
            <person name="Yuan Z."/>
            <person name="Zhou Y."/>
            <person name="Liu J."/>
            <person name="Tang Z."/>
            <person name="Zhuo Y."/>
            <person name="Zhang Y."/>
            <person name="Yu L."/>
            <person name="Huang J."/>
            <person name="Yang P."/>
            <person name="Peng Q."/>
            <person name="Zhang J."/>
            <person name="Jiang W."/>
            <person name="Zhang Z."/>
            <person name="Lin K."/>
            <person name="Ro D.K."/>
            <person name="Chen X."/>
            <person name="Xiong X."/>
            <person name="Shang Y."/>
            <person name="Huang S."/>
            <person name="Zeng J."/>
        </authorList>
    </citation>
    <scope>NUCLEOTIDE SEQUENCE [LARGE SCALE GENOMIC DNA]</scope>
    <source>
        <strain evidence="3">cv. BLH2017</strain>
        <tissue evidence="2">Root</tissue>
    </source>
</reference>
<comment type="caution">
    <text evidence="2">The sequence shown here is derived from an EMBL/GenBank/DDBJ whole genome shotgun (WGS) entry which is preliminary data.</text>
</comment>
<dbReference type="Proteomes" id="UP000195402">
    <property type="component" value="Unassembled WGS sequence"/>
</dbReference>
<gene>
    <name evidence="2" type="ORF">BVC80_1069g8</name>
</gene>
<feature type="transmembrane region" description="Helical" evidence="1">
    <location>
        <begin position="20"/>
        <end position="42"/>
    </location>
</feature>
<accession>A0A200RCP6</accession>
<keyword evidence="1" id="KW-1133">Transmembrane helix</keyword>
<evidence type="ECO:0000256" key="1">
    <source>
        <dbReference type="SAM" id="Phobius"/>
    </source>
</evidence>
<proteinExistence type="predicted"/>
<dbReference type="InParanoid" id="A0A200RCP6"/>
<organism evidence="2 3">
    <name type="scientific">Macleaya cordata</name>
    <name type="common">Five-seeded plume-poppy</name>
    <name type="synonym">Bocconia cordata</name>
    <dbReference type="NCBI Taxonomy" id="56857"/>
    <lineage>
        <taxon>Eukaryota</taxon>
        <taxon>Viridiplantae</taxon>
        <taxon>Streptophyta</taxon>
        <taxon>Embryophyta</taxon>
        <taxon>Tracheophyta</taxon>
        <taxon>Spermatophyta</taxon>
        <taxon>Magnoliopsida</taxon>
        <taxon>Ranunculales</taxon>
        <taxon>Papaveraceae</taxon>
        <taxon>Papaveroideae</taxon>
        <taxon>Macleaya</taxon>
    </lineage>
</organism>
<keyword evidence="1" id="KW-0472">Membrane</keyword>
<protein>
    <submittedName>
        <fullName evidence="2">Uncharacterized protein</fullName>
    </submittedName>
</protein>
<dbReference type="EMBL" id="MVGT01000087">
    <property type="protein sequence ID" value="OVA20453.1"/>
    <property type="molecule type" value="Genomic_DNA"/>
</dbReference>